<feature type="region of interest" description="Disordered" evidence="1">
    <location>
        <begin position="237"/>
        <end position="268"/>
    </location>
</feature>
<comment type="caution">
    <text evidence="3">The sequence shown here is derived from an EMBL/GenBank/DDBJ whole genome shotgun (WGS) entry which is preliminary data.</text>
</comment>
<evidence type="ECO:0000256" key="2">
    <source>
        <dbReference type="SAM" id="Phobius"/>
    </source>
</evidence>
<dbReference type="EMBL" id="JACOSL010000022">
    <property type="protein sequence ID" value="MBI1756071.1"/>
    <property type="molecule type" value="Genomic_DNA"/>
</dbReference>
<feature type="transmembrane region" description="Helical" evidence="2">
    <location>
        <begin position="21"/>
        <end position="37"/>
    </location>
</feature>
<proteinExistence type="predicted"/>
<evidence type="ECO:0000313" key="3">
    <source>
        <dbReference type="EMBL" id="MBI1756071.1"/>
    </source>
</evidence>
<dbReference type="Proteomes" id="UP000727962">
    <property type="component" value="Unassembled WGS sequence"/>
</dbReference>
<name>A0A931LZH2_FIMGI</name>
<reference evidence="3" key="1">
    <citation type="submission" date="2020-07" db="EMBL/GenBank/DDBJ databases">
        <title>Huge and variable diversity of episymbiotic CPR bacteria and DPANN archaea in groundwater ecosystems.</title>
        <authorList>
            <person name="He C.Y."/>
            <person name="Keren R."/>
            <person name="Whittaker M."/>
            <person name="Farag I.F."/>
            <person name="Doudna J."/>
            <person name="Cate J.H.D."/>
            <person name="Banfield J.F."/>
        </authorList>
    </citation>
    <scope>NUCLEOTIDE SEQUENCE</scope>
    <source>
        <strain evidence="3">NC_groundwater_17_Pr7_B-0.1um_64_12</strain>
    </source>
</reference>
<evidence type="ECO:0000256" key="1">
    <source>
        <dbReference type="SAM" id="MobiDB-lite"/>
    </source>
</evidence>
<sequence length="268" mass="30683">MKARDEVERQDRVLFWRELFSPWRSALISILLLLAWTNPFGRAWVIVAAGFAALFAGAFSASVQRRFIDKRFRDLWDGCQDRLVRFEEVLRRMQREKLAAFEEMPNTIRTTARALYRALRRADLTSFEVHRTERSLASSPPAWSARPTDQKSQELYQLADRNIAEYRQQYAGVMVGVERAEAQSAVFITTLDTLRMKMLSYRLAGRPPELDHGDFLQTIQEAKLQLESIDKALEELDLPPLSQGIRSERPPLPEGGGSLTGDTSEPKP</sequence>
<accession>A0A931LZH2</accession>
<dbReference type="AlphaFoldDB" id="A0A931LZH2"/>
<protein>
    <recommendedName>
        <fullName evidence="5">5-bromo-4-chloroindolyl phosphate hydrolysis protein</fullName>
    </recommendedName>
</protein>
<feature type="transmembrane region" description="Helical" evidence="2">
    <location>
        <begin position="43"/>
        <end position="63"/>
    </location>
</feature>
<keyword evidence="2" id="KW-1133">Transmembrane helix</keyword>
<keyword evidence="2" id="KW-0812">Transmembrane</keyword>
<organism evidence="3 4">
    <name type="scientific">Fimbriimonas ginsengisoli</name>
    <dbReference type="NCBI Taxonomy" id="1005039"/>
    <lineage>
        <taxon>Bacteria</taxon>
        <taxon>Bacillati</taxon>
        <taxon>Armatimonadota</taxon>
        <taxon>Fimbriimonadia</taxon>
        <taxon>Fimbriimonadales</taxon>
        <taxon>Fimbriimonadaceae</taxon>
        <taxon>Fimbriimonas</taxon>
    </lineage>
</organism>
<gene>
    <name evidence="3" type="ORF">HYR64_03080</name>
</gene>
<evidence type="ECO:0000313" key="4">
    <source>
        <dbReference type="Proteomes" id="UP000727962"/>
    </source>
</evidence>
<evidence type="ECO:0008006" key="5">
    <source>
        <dbReference type="Google" id="ProtNLM"/>
    </source>
</evidence>
<keyword evidence="2" id="KW-0472">Membrane</keyword>